<evidence type="ECO:0000313" key="2">
    <source>
        <dbReference type="EMBL" id="KJH42590.1"/>
    </source>
</evidence>
<accession>A0A0D8XD81</accession>
<reference evidence="2 3" key="1">
    <citation type="submission" date="2013-11" db="EMBL/GenBank/DDBJ databases">
        <title>Draft genome of the bovine lungworm Dictyocaulus viviparus.</title>
        <authorList>
            <person name="Mitreva M."/>
        </authorList>
    </citation>
    <scope>NUCLEOTIDE SEQUENCE [LARGE SCALE GENOMIC DNA]</scope>
    <source>
        <strain evidence="2 3">HannoverDv2000</strain>
    </source>
</reference>
<sequence>MSPEKKQEKKEKGVTKSTELKKDINKDVKISEKKKSIQPSSNEKQLKEKIYQPNKIDKWKVFKKKEPAKITKQDTTKAKVKADAVLAKAKLVAQPIKPKPDKKPKIDVAKAEKQDGEPTVNLDGVQTVNPEGVGTVKPEGAGTVKPEGTGAAKPDGVAKTTKAGAPAKGNSIIKLVSKNTKKTTRLDGPLSEGDGDYEDVNLVEAVEPSVVKDTEGLGTAILNVPSEPEAATAIPEQAEEKKEPTEPTGDGDKK</sequence>
<name>A0A0D8XD81_DICVI</name>
<feature type="compositionally biased region" description="Basic and acidic residues" evidence="1">
    <location>
        <begin position="238"/>
        <end position="254"/>
    </location>
</feature>
<feature type="non-terminal residue" evidence="2">
    <location>
        <position position="254"/>
    </location>
</feature>
<feature type="region of interest" description="Disordered" evidence="1">
    <location>
        <begin position="95"/>
        <end position="165"/>
    </location>
</feature>
<dbReference type="EMBL" id="KN716648">
    <property type="protein sequence ID" value="KJH42590.1"/>
    <property type="molecule type" value="Genomic_DNA"/>
</dbReference>
<dbReference type="Proteomes" id="UP000053766">
    <property type="component" value="Unassembled WGS sequence"/>
</dbReference>
<evidence type="ECO:0000313" key="3">
    <source>
        <dbReference type="Proteomes" id="UP000053766"/>
    </source>
</evidence>
<feature type="compositionally biased region" description="Basic and acidic residues" evidence="1">
    <location>
        <begin position="1"/>
        <end position="35"/>
    </location>
</feature>
<protein>
    <submittedName>
        <fullName evidence="2">Uncharacterized protein</fullName>
    </submittedName>
</protein>
<organism evidence="2 3">
    <name type="scientific">Dictyocaulus viviparus</name>
    <name type="common">Bovine lungworm</name>
    <dbReference type="NCBI Taxonomy" id="29172"/>
    <lineage>
        <taxon>Eukaryota</taxon>
        <taxon>Metazoa</taxon>
        <taxon>Ecdysozoa</taxon>
        <taxon>Nematoda</taxon>
        <taxon>Chromadorea</taxon>
        <taxon>Rhabditida</taxon>
        <taxon>Rhabditina</taxon>
        <taxon>Rhabditomorpha</taxon>
        <taxon>Strongyloidea</taxon>
        <taxon>Metastrongylidae</taxon>
        <taxon>Dictyocaulus</taxon>
    </lineage>
</organism>
<feature type="compositionally biased region" description="Basic and acidic residues" evidence="1">
    <location>
        <begin position="98"/>
        <end position="116"/>
    </location>
</feature>
<dbReference type="AlphaFoldDB" id="A0A0D8XD81"/>
<keyword evidence="3" id="KW-1185">Reference proteome</keyword>
<feature type="region of interest" description="Disordered" evidence="1">
    <location>
        <begin position="1"/>
        <end position="47"/>
    </location>
</feature>
<evidence type="ECO:0000256" key="1">
    <source>
        <dbReference type="SAM" id="MobiDB-lite"/>
    </source>
</evidence>
<gene>
    <name evidence="2" type="ORF">DICVIV_11411</name>
</gene>
<feature type="region of interest" description="Disordered" evidence="1">
    <location>
        <begin position="222"/>
        <end position="254"/>
    </location>
</feature>
<proteinExistence type="predicted"/>
<reference evidence="3" key="2">
    <citation type="journal article" date="2016" name="Sci. Rep.">
        <title>Dictyocaulus viviparus genome, variome and transcriptome elucidate lungworm biology and support future intervention.</title>
        <authorList>
            <person name="McNulty S.N."/>
            <person name="Strube C."/>
            <person name="Rosa B.A."/>
            <person name="Martin J.C."/>
            <person name="Tyagi R."/>
            <person name="Choi Y.J."/>
            <person name="Wang Q."/>
            <person name="Hallsworth Pepin K."/>
            <person name="Zhang X."/>
            <person name="Ozersky P."/>
            <person name="Wilson R.K."/>
            <person name="Sternberg P.W."/>
            <person name="Gasser R.B."/>
            <person name="Mitreva M."/>
        </authorList>
    </citation>
    <scope>NUCLEOTIDE SEQUENCE [LARGE SCALE GENOMIC DNA]</scope>
    <source>
        <strain evidence="3">HannoverDv2000</strain>
    </source>
</reference>